<keyword evidence="1" id="KW-1133">Transmembrane helix</keyword>
<feature type="transmembrane region" description="Helical" evidence="1">
    <location>
        <begin position="12"/>
        <end position="34"/>
    </location>
</feature>
<keyword evidence="1" id="KW-0812">Transmembrane</keyword>
<evidence type="ECO:0008006" key="4">
    <source>
        <dbReference type="Google" id="ProtNLM"/>
    </source>
</evidence>
<dbReference type="EMBL" id="JAIVFP010000001">
    <property type="protein sequence ID" value="MCI4684007.1"/>
    <property type="molecule type" value="Genomic_DNA"/>
</dbReference>
<accession>A0ABS9ZBI9</accession>
<evidence type="ECO:0000256" key="1">
    <source>
        <dbReference type="SAM" id="Phobius"/>
    </source>
</evidence>
<keyword evidence="1" id="KW-0472">Membrane</keyword>
<evidence type="ECO:0000313" key="2">
    <source>
        <dbReference type="EMBL" id="MCI4684007.1"/>
    </source>
</evidence>
<reference evidence="2" key="1">
    <citation type="journal article" date="2022" name="ISME J.">
        <title>Identification of active gaseous-alkane degraders at natural gas seeps.</title>
        <authorList>
            <person name="Farhan Ul Haque M."/>
            <person name="Hernandez M."/>
            <person name="Crombie A.T."/>
            <person name="Murrell J.C."/>
        </authorList>
    </citation>
    <scope>NUCLEOTIDE SEQUENCE</scope>
    <source>
        <strain evidence="2">PC2</strain>
    </source>
</reference>
<dbReference type="Proteomes" id="UP001139104">
    <property type="component" value="Unassembled WGS sequence"/>
</dbReference>
<keyword evidence="3" id="KW-1185">Reference proteome</keyword>
<feature type="transmembrane region" description="Helical" evidence="1">
    <location>
        <begin position="85"/>
        <end position="108"/>
    </location>
</feature>
<sequence>MPHRLKHALLTFAAIIFLIEAWLWDVMIALGRGFVRLLPWQAFKDAVARLIERLPPYGALLLFVIPVAVVEPLKVVAVRQMAHGHLFSGLLVLAALKFVGLGVFAFVFDLTRDKVLAIGWFARFYYWVLMWRERAHAFIAPYKAAVLARLAALRAEAARLGAAFGLPASRGGLIAMLGRVRARIRRSARTAPLD</sequence>
<protein>
    <recommendedName>
        <fullName evidence="4">Transmembrane protein</fullName>
    </recommendedName>
</protein>
<proteinExistence type="predicted"/>
<gene>
    <name evidence="2" type="ORF">K2U94_14775</name>
</gene>
<comment type="caution">
    <text evidence="2">The sequence shown here is derived from an EMBL/GenBank/DDBJ whole genome shotgun (WGS) entry which is preliminary data.</text>
</comment>
<dbReference type="RefSeq" id="WP_243067922.1">
    <property type="nucleotide sequence ID" value="NZ_JAIVFK010000045.1"/>
</dbReference>
<organism evidence="2 3">
    <name type="scientific">Candidatus Rhodoblastus alkanivorans</name>
    <dbReference type="NCBI Taxonomy" id="2954117"/>
    <lineage>
        <taxon>Bacteria</taxon>
        <taxon>Pseudomonadati</taxon>
        <taxon>Pseudomonadota</taxon>
        <taxon>Alphaproteobacteria</taxon>
        <taxon>Hyphomicrobiales</taxon>
        <taxon>Rhodoblastaceae</taxon>
        <taxon>Rhodoblastus</taxon>
    </lineage>
</organism>
<name>A0ABS9ZBI9_9HYPH</name>
<feature type="transmembrane region" description="Helical" evidence="1">
    <location>
        <begin position="54"/>
        <end position="73"/>
    </location>
</feature>
<evidence type="ECO:0000313" key="3">
    <source>
        <dbReference type="Proteomes" id="UP001139104"/>
    </source>
</evidence>